<dbReference type="AlphaFoldDB" id="A0A699R144"/>
<feature type="region of interest" description="Disordered" evidence="1">
    <location>
        <begin position="28"/>
        <end position="61"/>
    </location>
</feature>
<feature type="compositionally biased region" description="Basic and acidic residues" evidence="1">
    <location>
        <begin position="127"/>
        <end position="139"/>
    </location>
</feature>
<feature type="non-terminal residue" evidence="2">
    <location>
        <position position="139"/>
    </location>
</feature>
<accession>A0A699R144</accession>
<comment type="caution">
    <text evidence="2">The sequence shown here is derived from an EMBL/GenBank/DDBJ whole genome shotgun (WGS) entry which is preliminary data.</text>
</comment>
<evidence type="ECO:0000313" key="2">
    <source>
        <dbReference type="EMBL" id="GFC79843.1"/>
    </source>
</evidence>
<organism evidence="2">
    <name type="scientific">Tanacetum cinerariifolium</name>
    <name type="common">Dalmatian daisy</name>
    <name type="synonym">Chrysanthemum cinerariifolium</name>
    <dbReference type="NCBI Taxonomy" id="118510"/>
    <lineage>
        <taxon>Eukaryota</taxon>
        <taxon>Viridiplantae</taxon>
        <taxon>Streptophyta</taxon>
        <taxon>Embryophyta</taxon>
        <taxon>Tracheophyta</taxon>
        <taxon>Spermatophyta</taxon>
        <taxon>Magnoliopsida</taxon>
        <taxon>eudicotyledons</taxon>
        <taxon>Gunneridae</taxon>
        <taxon>Pentapetalae</taxon>
        <taxon>asterids</taxon>
        <taxon>campanulids</taxon>
        <taxon>Asterales</taxon>
        <taxon>Asteraceae</taxon>
        <taxon>Asteroideae</taxon>
        <taxon>Anthemideae</taxon>
        <taxon>Anthemidinae</taxon>
        <taxon>Tanacetum</taxon>
    </lineage>
</organism>
<feature type="compositionally biased region" description="Acidic residues" evidence="1">
    <location>
        <begin position="44"/>
        <end position="61"/>
    </location>
</feature>
<name>A0A699R144_TANCI</name>
<feature type="region of interest" description="Disordered" evidence="1">
    <location>
        <begin position="120"/>
        <end position="139"/>
    </location>
</feature>
<protein>
    <submittedName>
        <fullName evidence="2">Uncharacterized protein</fullName>
    </submittedName>
</protein>
<gene>
    <name evidence="2" type="ORF">Tci_851813</name>
</gene>
<proteinExistence type="predicted"/>
<evidence type="ECO:0000256" key="1">
    <source>
        <dbReference type="SAM" id="MobiDB-lite"/>
    </source>
</evidence>
<reference evidence="2" key="1">
    <citation type="journal article" date="2019" name="Sci. Rep.">
        <title>Draft genome of Tanacetum cinerariifolium, the natural source of mosquito coil.</title>
        <authorList>
            <person name="Yamashiro T."/>
            <person name="Shiraishi A."/>
            <person name="Satake H."/>
            <person name="Nakayama K."/>
        </authorList>
    </citation>
    <scope>NUCLEOTIDE SEQUENCE</scope>
</reference>
<dbReference type="EMBL" id="BKCJ011072309">
    <property type="protein sequence ID" value="GFC79843.1"/>
    <property type="molecule type" value="Genomic_DNA"/>
</dbReference>
<sequence>MKMNELFSGDEKLTLYVKKFKEEFTKGFRKDEKRGGTSGGGNDDGNEDGADNNEVDVAEENEATEMGIDALIYLHYTKINGMVMMQRKWPAIRNWTSQDVVDRQNFEMSKGHIGLVEVIEDDDKEDENEKGADKWKLRE</sequence>